<name>A0AAD1UL24_EUPCR</name>
<dbReference type="InterPro" id="IPR004344">
    <property type="entry name" value="TTL/TTLL_fam"/>
</dbReference>
<evidence type="ECO:0000256" key="1">
    <source>
        <dbReference type="SAM" id="MobiDB-lite"/>
    </source>
</evidence>
<feature type="compositionally biased region" description="Basic and acidic residues" evidence="1">
    <location>
        <begin position="319"/>
        <end position="339"/>
    </location>
</feature>
<feature type="compositionally biased region" description="Basic and acidic residues" evidence="1">
    <location>
        <begin position="93"/>
        <end position="111"/>
    </location>
</feature>
<feature type="compositionally biased region" description="Acidic residues" evidence="1">
    <location>
        <begin position="1177"/>
        <end position="1203"/>
    </location>
</feature>
<evidence type="ECO:0008006" key="4">
    <source>
        <dbReference type="Google" id="ProtNLM"/>
    </source>
</evidence>
<dbReference type="AlphaFoldDB" id="A0AAD1UL24"/>
<feature type="compositionally biased region" description="Polar residues" evidence="1">
    <location>
        <begin position="760"/>
        <end position="772"/>
    </location>
</feature>
<feature type="compositionally biased region" description="Basic and acidic residues" evidence="1">
    <location>
        <begin position="138"/>
        <end position="160"/>
    </location>
</feature>
<gene>
    <name evidence="2" type="ORF">ECRASSUSDP1_LOCUS8575</name>
</gene>
<organism evidence="2 3">
    <name type="scientific">Euplotes crassus</name>
    <dbReference type="NCBI Taxonomy" id="5936"/>
    <lineage>
        <taxon>Eukaryota</taxon>
        <taxon>Sar</taxon>
        <taxon>Alveolata</taxon>
        <taxon>Ciliophora</taxon>
        <taxon>Intramacronucleata</taxon>
        <taxon>Spirotrichea</taxon>
        <taxon>Hypotrichia</taxon>
        <taxon>Euplotida</taxon>
        <taxon>Euplotidae</taxon>
        <taxon>Moneuplotes</taxon>
    </lineage>
</organism>
<dbReference type="Gene3D" id="3.30.470.20">
    <property type="entry name" value="ATP-grasp fold, B domain"/>
    <property type="match status" value="1"/>
</dbReference>
<reference evidence="2" key="1">
    <citation type="submission" date="2023-07" db="EMBL/GenBank/DDBJ databases">
        <authorList>
            <consortium name="AG Swart"/>
            <person name="Singh M."/>
            <person name="Singh A."/>
            <person name="Seah K."/>
            <person name="Emmerich C."/>
        </authorList>
    </citation>
    <scope>NUCLEOTIDE SEQUENCE</scope>
    <source>
        <strain evidence="2">DP1</strain>
    </source>
</reference>
<feature type="region of interest" description="Disordered" evidence="1">
    <location>
        <begin position="1"/>
        <end position="32"/>
    </location>
</feature>
<dbReference type="PROSITE" id="PS51221">
    <property type="entry name" value="TTL"/>
    <property type="match status" value="1"/>
</dbReference>
<comment type="caution">
    <text evidence="2">The sequence shown here is derived from an EMBL/GenBank/DDBJ whole genome shotgun (WGS) entry which is preliminary data.</text>
</comment>
<feature type="region of interest" description="Disordered" evidence="1">
    <location>
        <begin position="752"/>
        <end position="800"/>
    </location>
</feature>
<dbReference type="PANTHER" id="PTHR46069">
    <property type="entry name" value="TUBULIN TYROSINE LIGASE"/>
    <property type="match status" value="1"/>
</dbReference>
<feature type="region of interest" description="Disordered" evidence="1">
    <location>
        <begin position="1174"/>
        <end position="1203"/>
    </location>
</feature>
<dbReference type="Pfam" id="PF03133">
    <property type="entry name" value="TTL"/>
    <property type="match status" value="1"/>
</dbReference>
<feature type="compositionally biased region" description="Low complexity" evidence="1">
    <location>
        <begin position="775"/>
        <end position="792"/>
    </location>
</feature>
<feature type="compositionally biased region" description="Basic and acidic residues" evidence="1">
    <location>
        <begin position="268"/>
        <end position="293"/>
    </location>
</feature>
<feature type="compositionally biased region" description="Basic residues" evidence="1">
    <location>
        <begin position="302"/>
        <end position="318"/>
    </location>
</feature>
<dbReference type="SUPFAM" id="SSF56059">
    <property type="entry name" value="Glutathione synthetase ATP-binding domain-like"/>
    <property type="match status" value="1"/>
</dbReference>
<feature type="compositionally biased region" description="Basic and acidic residues" evidence="1">
    <location>
        <begin position="1"/>
        <end position="12"/>
    </location>
</feature>
<keyword evidence="3" id="KW-1185">Reference proteome</keyword>
<feature type="region of interest" description="Disordered" evidence="1">
    <location>
        <begin position="268"/>
        <end position="339"/>
    </location>
</feature>
<sequence length="1203" mass="139390">MSRSNLQKEKFVSTRVAAGKRAGTSEKMKPSISNSFIKKQSAQIKTMNQGKGHNFTMGNNHDSKKVNEIRGKMESSVALPKIGKQFEFKAKSRKLESRKKDNIFQRREKSAMQKLSMEGLSYQKKQDSSTRNDATQILDRDHNNFSDDEPYSRTIKDGKIEYNNQIRNDKSKITPKLAKISKVISSSQKRTREGEMSPGNQKIAPLMNHSSAYKRRSTHSSQAKKTSDTKEVESNKAKEKDLKSKTSNPDNILNSIIQSRCLTKDQQRAEVENDKISPCKENKLRNLMSKDDYGDANAQQKFSRKGSRVRKSVSSHNKRREDRPTRKEDHGKEERKDPKFDEEIDKPWISYLRNLRIPMMCQLHRKITVAISENSLKATPPQTKKNDKSPVSMKKRNMNRNPNCNHNSNIASFTNTKTEHSRADNSYQNKDLLWKNGKNYSEQSELNSLKGLLIRLFFDNSLGEDVGKGKKSRSNASYVLRNDINRMYSEFEEFYSNDDILIDGNIVNKYSLWIIKNLNPHHKAYVYALMKCGKVHNRELALMAINNCMNWNNQWEKDCYYCVLTYMLVQTIKSEFKIGSKDLIKCIKKLMDYPIQPLKRTSIMNLFPTKAELEQQAQQEEQKATPVQKPNIIKKTIKYKSDKVKSISKNRFIINELKPNKDSIFEQKENAYRKFVENQQRINGMEINPVGSCKYLKYALGRGNNSLLVQLALKSRWWWQRTKRSNPNVNFLWTQLMCRKFISNLKRLNRGDHGSESELDTTNFGSTSNTILKESGSTSDTKNTTSSSLTTSGNNFPSQKLSKVSNSVIHGRRRKAIKKDPLVCDKFKICNHLENHFHLSNKKALYYNMKAYFECLGKEPFNYIPLTYHIQEGSNDPQFELFSQKFEEIEAEGKGKKSQNIWIVKPGENTNRGNGITVCRDMSQIISLVDSNVKLNNGKRRSYIVQKYMENPLLINRRKFDIRCYSLVTSINGNICGYWYKDGYIRTACKEFSLKNVSNKYIHLTNDAIQKYSNSYGKYEDGNKLSYKEFQKHFEVNCPDMKIDFDKIYPQMKKLATDTIKATYMQIDPNNNQYTFELFGYDFMVDENQKVWLIEVNTNPCLELSSSLLSRMIPALVENVVKVAIDPVFPAPEWSNSRKGQIPDFSENKFELVFNESKDGDELKEILKQANLKDIIREEDEQESGNEDDSDEENVDEEEEEEE</sequence>
<feature type="compositionally biased region" description="Basic and acidic residues" evidence="1">
    <location>
        <begin position="225"/>
        <end position="244"/>
    </location>
</feature>
<dbReference type="EMBL" id="CAMPGE010008395">
    <property type="protein sequence ID" value="CAI2367294.1"/>
    <property type="molecule type" value="Genomic_DNA"/>
</dbReference>
<dbReference type="Proteomes" id="UP001295684">
    <property type="component" value="Unassembled WGS sequence"/>
</dbReference>
<protein>
    <recommendedName>
        <fullName evidence="4">Tubulin-tyrosine ligase family protein</fullName>
    </recommendedName>
</protein>
<dbReference type="PANTHER" id="PTHR46069:SF1">
    <property type="entry name" value="CHROMOSOME UNDETERMINED SCAFFOLD_125, WHOLE GENOME SHOTGUN SEQUENCE"/>
    <property type="match status" value="1"/>
</dbReference>
<evidence type="ECO:0000313" key="3">
    <source>
        <dbReference type="Proteomes" id="UP001295684"/>
    </source>
</evidence>
<accession>A0AAD1UL24</accession>
<evidence type="ECO:0000313" key="2">
    <source>
        <dbReference type="EMBL" id="CAI2367294.1"/>
    </source>
</evidence>
<proteinExistence type="predicted"/>
<feature type="region of interest" description="Disordered" evidence="1">
    <location>
        <begin position="93"/>
        <end position="162"/>
    </location>
</feature>
<feature type="region of interest" description="Disordered" evidence="1">
    <location>
        <begin position="182"/>
        <end position="251"/>
    </location>
</feature>